<dbReference type="InterPro" id="IPR035974">
    <property type="entry name" value="Rap/Ran-GAP_sf"/>
</dbReference>
<dbReference type="AlphaFoldDB" id="A0ABD0R1J3"/>
<protein>
    <submittedName>
        <fullName evidence="1">Uncharacterized protein</fullName>
    </submittedName>
</protein>
<dbReference type="PANTHER" id="PTHR21344">
    <property type="entry name" value="RAL GTPASE-ACTIVATING PROTEIN SUBUNIT BETA"/>
    <property type="match status" value="1"/>
</dbReference>
<evidence type="ECO:0000313" key="1">
    <source>
        <dbReference type="EMBL" id="KAL0191808.1"/>
    </source>
</evidence>
<reference evidence="1 2" key="1">
    <citation type="submission" date="2024-05" db="EMBL/GenBank/DDBJ databases">
        <title>Genome sequencing and assembly of Indian major carp, Cirrhinus mrigala (Hamilton, 1822).</title>
        <authorList>
            <person name="Mohindra V."/>
            <person name="Chowdhury L.M."/>
            <person name="Lal K."/>
            <person name="Jena J.K."/>
        </authorList>
    </citation>
    <scope>NUCLEOTIDE SEQUENCE [LARGE SCALE GENOMIC DNA]</scope>
    <source>
        <strain evidence="1">CM1030</strain>
        <tissue evidence="1">Blood</tissue>
    </source>
</reference>
<proteinExistence type="predicted"/>
<accession>A0ABD0R1J3</accession>
<dbReference type="InterPro" id="IPR039930">
    <property type="entry name" value="RALGAPB"/>
</dbReference>
<feature type="non-terminal residue" evidence="1">
    <location>
        <position position="50"/>
    </location>
</feature>
<comment type="caution">
    <text evidence="1">The sequence shown here is derived from an EMBL/GenBank/DDBJ whole genome shotgun (WGS) entry which is preliminary data.</text>
</comment>
<dbReference type="SUPFAM" id="SSF111347">
    <property type="entry name" value="Rap/Ran-GAP"/>
    <property type="match status" value="1"/>
</dbReference>
<organism evidence="1 2">
    <name type="scientific">Cirrhinus mrigala</name>
    <name type="common">Mrigala</name>
    <dbReference type="NCBI Taxonomy" id="683832"/>
    <lineage>
        <taxon>Eukaryota</taxon>
        <taxon>Metazoa</taxon>
        <taxon>Chordata</taxon>
        <taxon>Craniata</taxon>
        <taxon>Vertebrata</taxon>
        <taxon>Euteleostomi</taxon>
        <taxon>Actinopterygii</taxon>
        <taxon>Neopterygii</taxon>
        <taxon>Teleostei</taxon>
        <taxon>Ostariophysi</taxon>
        <taxon>Cypriniformes</taxon>
        <taxon>Cyprinidae</taxon>
        <taxon>Labeoninae</taxon>
        <taxon>Labeonini</taxon>
        <taxon>Cirrhinus</taxon>
    </lineage>
</organism>
<gene>
    <name evidence="1" type="ORF">M9458_014506</name>
</gene>
<feature type="non-terminal residue" evidence="1">
    <location>
        <position position="1"/>
    </location>
</feature>
<evidence type="ECO:0000313" key="2">
    <source>
        <dbReference type="Proteomes" id="UP001529510"/>
    </source>
</evidence>
<name>A0ABD0R1J3_CIRMR</name>
<keyword evidence="2" id="KW-1185">Reference proteome</keyword>
<dbReference type="PANTHER" id="PTHR21344:SF1">
    <property type="entry name" value="RAL GTPASE-ACTIVATING PROTEIN SUBUNIT BETA"/>
    <property type="match status" value="1"/>
</dbReference>
<sequence length="50" mass="5393">NVESSANVQPHFLELLLSLGWPVEVGQHPGWTGSVFTSWTINTSNGAETP</sequence>
<dbReference type="Proteomes" id="UP001529510">
    <property type="component" value="Unassembled WGS sequence"/>
</dbReference>
<dbReference type="EMBL" id="JAMKFB020000006">
    <property type="protein sequence ID" value="KAL0191808.1"/>
    <property type="molecule type" value="Genomic_DNA"/>
</dbReference>